<dbReference type="PANTHER" id="PTHR10492:SF94">
    <property type="entry name" value="ATP-DEPENDENT DNA HELICASE"/>
    <property type="match status" value="1"/>
</dbReference>
<organism evidence="2 3">
    <name type="scientific">Saponaria officinalis</name>
    <name type="common">Common soapwort</name>
    <name type="synonym">Lychnis saponaria</name>
    <dbReference type="NCBI Taxonomy" id="3572"/>
    <lineage>
        <taxon>Eukaryota</taxon>
        <taxon>Viridiplantae</taxon>
        <taxon>Streptophyta</taxon>
        <taxon>Embryophyta</taxon>
        <taxon>Tracheophyta</taxon>
        <taxon>Spermatophyta</taxon>
        <taxon>Magnoliopsida</taxon>
        <taxon>eudicotyledons</taxon>
        <taxon>Gunneridae</taxon>
        <taxon>Pentapetalae</taxon>
        <taxon>Caryophyllales</taxon>
        <taxon>Caryophyllaceae</taxon>
        <taxon>Caryophylleae</taxon>
        <taxon>Saponaria</taxon>
    </lineage>
</organism>
<feature type="domain" description="DNA helicase Pif1-like 2B" evidence="1">
    <location>
        <begin position="40"/>
        <end position="82"/>
    </location>
</feature>
<dbReference type="InterPro" id="IPR049163">
    <property type="entry name" value="Pif1-like_2B_dom"/>
</dbReference>
<evidence type="ECO:0000313" key="2">
    <source>
        <dbReference type="EMBL" id="KAK9733326.1"/>
    </source>
</evidence>
<gene>
    <name evidence="2" type="ORF">RND81_04G060100</name>
</gene>
<proteinExistence type="predicted"/>
<sequence length="99" mass="11526">MNEDVDVLNSMLIEKFPGKAVHYKSFDVMLDDNCNIYSTEFINKLCLGGMSPHDHVLKENCPVILLRNIFPSFGLCNGTRLIYSRFFSKSYRLHNCYWP</sequence>
<evidence type="ECO:0000313" key="3">
    <source>
        <dbReference type="Proteomes" id="UP001443914"/>
    </source>
</evidence>
<keyword evidence="3" id="KW-1185">Reference proteome</keyword>
<dbReference type="Pfam" id="PF21530">
    <property type="entry name" value="Pif1_2B_dom"/>
    <property type="match status" value="1"/>
</dbReference>
<dbReference type="EMBL" id="JBDFQZ010000004">
    <property type="protein sequence ID" value="KAK9733326.1"/>
    <property type="molecule type" value="Genomic_DNA"/>
</dbReference>
<protein>
    <recommendedName>
        <fullName evidence="1">DNA helicase Pif1-like 2B domain-containing protein</fullName>
    </recommendedName>
</protein>
<reference evidence="2" key="1">
    <citation type="submission" date="2024-03" db="EMBL/GenBank/DDBJ databases">
        <title>WGS assembly of Saponaria officinalis var. Norfolk2.</title>
        <authorList>
            <person name="Jenkins J."/>
            <person name="Shu S."/>
            <person name="Grimwood J."/>
            <person name="Barry K."/>
            <person name="Goodstein D."/>
            <person name="Schmutz J."/>
            <person name="Leebens-Mack J."/>
            <person name="Osbourn A."/>
        </authorList>
    </citation>
    <scope>NUCLEOTIDE SEQUENCE [LARGE SCALE GENOMIC DNA]</scope>
    <source>
        <strain evidence="2">JIC</strain>
    </source>
</reference>
<accession>A0AAW1LLC6</accession>
<evidence type="ECO:0000259" key="1">
    <source>
        <dbReference type="Pfam" id="PF21530"/>
    </source>
</evidence>
<comment type="caution">
    <text evidence="2">The sequence shown here is derived from an EMBL/GenBank/DDBJ whole genome shotgun (WGS) entry which is preliminary data.</text>
</comment>
<dbReference type="AlphaFoldDB" id="A0AAW1LLC6"/>
<name>A0AAW1LLC6_SAPOF</name>
<dbReference type="PANTHER" id="PTHR10492">
    <property type="match status" value="1"/>
</dbReference>
<dbReference type="Proteomes" id="UP001443914">
    <property type="component" value="Unassembled WGS sequence"/>
</dbReference>